<reference evidence="2" key="1">
    <citation type="journal article" date="2020" name="Fungal Divers.">
        <title>Resolving the Mortierellaceae phylogeny through synthesis of multi-gene phylogenetics and phylogenomics.</title>
        <authorList>
            <person name="Vandepol N."/>
            <person name="Liber J."/>
            <person name="Desiro A."/>
            <person name="Na H."/>
            <person name="Kennedy M."/>
            <person name="Barry K."/>
            <person name="Grigoriev I.V."/>
            <person name="Miller A.N."/>
            <person name="O'Donnell K."/>
            <person name="Stajich J.E."/>
            <person name="Bonito G."/>
        </authorList>
    </citation>
    <scope>NUCLEOTIDE SEQUENCE</scope>
    <source>
        <strain evidence="2">NVP1</strain>
    </source>
</reference>
<feature type="compositionally biased region" description="Basic and acidic residues" evidence="1">
    <location>
        <begin position="303"/>
        <end position="313"/>
    </location>
</feature>
<gene>
    <name evidence="2" type="ORF">BG006_003137</name>
</gene>
<dbReference type="AlphaFoldDB" id="A0A9P5SS44"/>
<keyword evidence="3" id="KW-1185">Reference proteome</keyword>
<feature type="region of interest" description="Disordered" evidence="1">
    <location>
        <begin position="145"/>
        <end position="181"/>
    </location>
</feature>
<comment type="caution">
    <text evidence="2">The sequence shown here is derived from an EMBL/GenBank/DDBJ whole genome shotgun (WGS) entry which is preliminary data.</text>
</comment>
<evidence type="ECO:0000313" key="3">
    <source>
        <dbReference type="Proteomes" id="UP000696485"/>
    </source>
</evidence>
<dbReference type="EMBL" id="JAAAUY010000181">
    <property type="protein sequence ID" value="KAF9333810.1"/>
    <property type="molecule type" value="Genomic_DNA"/>
</dbReference>
<proteinExistence type="predicted"/>
<evidence type="ECO:0000256" key="1">
    <source>
        <dbReference type="SAM" id="MobiDB-lite"/>
    </source>
</evidence>
<evidence type="ECO:0000313" key="2">
    <source>
        <dbReference type="EMBL" id="KAF9333810.1"/>
    </source>
</evidence>
<feature type="compositionally biased region" description="Low complexity" evidence="1">
    <location>
        <begin position="160"/>
        <end position="181"/>
    </location>
</feature>
<dbReference type="PANTHER" id="PTHR28058:SF1">
    <property type="entry name" value="SMALL RIBOSOMAL SUBUNIT PROTEIN BS1M"/>
    <property type="match status" value="1"/>
</dbReference>
<feature type="region of interest" description="Disordered" evidence="1">
    <location>
        <begin position="285"/>
        <end position="334"/>
    </location>
</feature>
<feature type="compositionally biased region" description="Polar residues" evidence="1">
    <location>
        <begin position="145"/>
        <end position="159"/>
    </location>
</feature>
<feature type="compositionally biased region" description="Polar residues" evidence="1">
    <location>
        <begin position="285"/>
        <end position="301"/>
    </location>
</feature>
<dbReference type="InterPro" id="IPR016712">
    <property type="entry name" value="Rbsml_bS1m-like"/>
</dbReference>
<dbReference type="Proteomes" id="UP000696485">
    <property type="component" value="Unassembled WGS sequence"/>
</dbReference>
<name>A0A9P5SS44_9FUNG</name>
<accession>A0A9P5SS44</accession>
<protein>
    <submittedName>
        <fullName evidence="2">Uncharacterized protein</fullName>
    </submittedName>
</protein>
<organism evidence="2 3">
    <name type="scientific">Podila minutissima</name>
    <dbReference type="NCBI Taxonomy" id="64525"/>
    <lineage>
        <taxon>Eukaryota</taxon>
        <taxon>Fungi</taxon>
        <taxon>Fungi incertae sedis</taxon>
        <taxon>Mucoromycota</taxon>
        <taxon>Mortierellomycotina</taxon>
        <taxon>Mortierellomycetes</taxon>
        <taxon>Mortierellales</taxon>
        <taxon>Mortierellaceae</taxon>
        <taxon>Podila</taxon>
    </lineage>
</organism>
<sequence length="334" mass="36552">MERSFSHLLRTSRLATFDQNIKQIYTTSGNSKRIGDWGLKRNLPTVLRTHFLNIEQLDTAEHQTPFNSASSDYLFLQRWKENFPRSRHPQRQPVAVKKDLATMSEQEFNKLLASAREKRQSWKDALANNEVRSDDHLNYMNIQSRHSRGSSALDTATSQASVGSPLSSSTSSTSTVATGSSRVKVGPTYGFFEPSTPTVVQGRSLGRSKTNQVVGVSGVVATLNSLQSPHLHNASKSLQPYYVYKAELDSDGRPNVHLGLSSPGSGNWLTGGGAMGGRDYYNYGSSSSRHLPQGAASTSSIGMDKKGGKDASDRGVISRVQDLLESRDKPTTRA</sequence>
<dbReference type="PANTHER" id="PTHR28058">
    <property type="entry name" value="37S RIBOSOMAL PROTEIN MRP51, MITOCHONDRIAL"/>
    <property type="match status" value="1"/>
</dbReference>
<feature type="compositionally biased region" description="Basic and acidic residues" evidence="1">
    <location>
        <begin position="322"/>
        <end position="334"/>
    </location>
</feature>
<dbReference type="Pfam" id="PF11709">
    <property type="entry name" value="Mit_ribos_Mrp51"/>
    <property type="match status" value="1"/>
</dbReference>